<feature type="transmembrane region" description="Helical" evidence="1">
    <location>
        <begin position="119"/>
        <end position="137"/>
    </location>
</feature>
<keyword evidence="1" id="KW-1133">Transmembrane helix</keyword>
<evidence type="ECO:0000313" key="3">
    <source>
        <dbReference type="Proteomes" id="UP000549616"/>
    </source>
</evidence>
<dbReference type="AlphaFoldDB" id="A0A853BFG8"/>
<feature type="transmembrane region" description="Helical" evidence="1">
    <location>
        <begin position="42"/>
        <end position="59"/>
    </location>
</feature>
<feature type="transmembrane region" description="Helical" evidence="1">
    <location>
        <begin position="91"/>
        <end position="112"/>
    </location>
</feature>
<gene>
    <name evidence="2" type="ORF">HNR02_006859</name>
</gene>
<accession>A0A853BFG8</accession>
<dbReference type="Proteomes" id="UP000549616">
    <property type="component" value="Unassembled WGS sequence"/>
</dbReference>
<dbReference type="EMBL" id="JACCFK010000002">
    <property type="protein sequence ID" value="NYI93484.1"/>
    <property type="molecule type" value="Genomic_DNA"/>
</dbReference>
<name>A0A853BFG8_9PSEU</name>
<proteinExistence type="predicted"/>
<keyword evidence="1" id="KW-0812">Transmembrane</keyword>
<keyword evidence="1" id="KW-0472">Membrane</keyword>
<evidence type="ECO:0000256" key="1">
    <source>
        <dbReference type="SAM" id="Phobius"/>
    </source>
</evidence>
<dbReference type="RefSeq" id="WP_246339342.1">
    <property type="nucleotide sequence ID" value="NZ_JACCFK010000002.1"/>
</dbReference>
<comment type="caution">
    <text evidence="2">The sequence shown here is derived from an EMBL/GenBank/DDBJ whole genome shotgun (WGS) entry which is preliminary data.</text>
</comment>
<reference evidence="2 3" key="1">
    <citation type="submission" date="2020-07" db="EMBL/GenBank/DDBJ databases">
        <title>Sequencing the genomes of 1000 actinobacteria strains.</title>
        <authorList>
            <person name="Klenk H.-P."/>
        </authorList>
    </citation>
    <scope>NUCLEOTIDE SEQUENCE [LARGE SCALE GENOMIC DNA]</scope>
    <source>
        <strain evidence="2 3">DSM 104006</strain>
    </source>
</reference>
<evidence type="ECO:0000313" key="2">
    <source>
        <dbReference type="EMBL" id="NYI93484.1"/>
    </source>
</evidence>
<protein>
    <submittedName>
        <fullName evidence="2">Uncharacterized protein</fullName>
    </submittedName>
</protein>
<keyword evidence="3" id="KW-1185">Reference proteome</keyword>
<organism evidence="2 3">
    <name type="scientific">Amycolatopsis endophytica</name>
    <dbReference type="NCBI Taxonomy" id="860233"/>
    <lineage>
        <taxon>Bacteria</taxon>
        <taxon>Bacillati</taxon>
        <taxon>Actinomycetota</taxon>
        <taxon>Actinomycetes</taxon>
        <taxon>Pseudonocardiales</taxon>
        <taxon>Pseudonocardiaceae</taxon>
        <taxon>Amycolatopsis</taxon>
    </lineage>
</organism>
<sequence length="140" mass="14643">MTGLFERTFHAGFDQAALALARHRGAGFATAFVGEAYGDLHLFSYLSFAILIGWPVLAFGAWRSRVLHPVQALGLAAASAMPLGVLKGTTVRSVVAAAGLCVALVPAGVRLVREAPRRDLRFVLAGVPVVGLLAYVSTLG</sequence>